<dbReference type="AlphaFoldDB" id="A0A1C4U554"/>
<feature type="domain" description="DUF397" evidence="1">
    <location>
        <begin position="23"/>
        <end position="74"/>
    </location>
</feature>
<dbReference type="InParanoid" id="A0A1C4U554"/>
<dbReference type="Pfam" id="PF04149">
    <property type="entry name" value="DUF397"/>
    <property type="match status" value="1"/>
</dbReference>
<evidence type="ECO:0000259" key="1">
    <source>
        <dbReference type="Pfam" id="PF04149"/>
    </source>
</evidence>
<dbReference type="Proteomes" id="UP000198253">
    <property type="component" value="Chromosome I"/>
</dbReference>
<protein>
    <recommendedName>
        <fullName evidence="1">DUF397 domain-containing protein</fullName>
    </recommendedName>
</protein>
<proteinExistence type="predicted"/>
<name>A0A1C4U554_MICEC</name>
<evidence type="ECO:0000313" key="2">
    <source>
        <dbReference type="EMBL" id="SCE66802.1"/>
    </source>
</evidence>
<sequence>MIIRCSCADEGYTTMTVLDLTRAQWRTSRRSSGNGNCVEVAGVDGRVAVRDSKDRPGPVLVFPRASWRQFVAGIDALA</sequence>
<reference evidence="3" key="1">
    <citation type="submission" date="2016-06" db="EMBL/GenBank/DDBJ databases">
        <authorList>
            <person name="Varghese N."/>
            <person name="Submissions Spin"/>
        </authorList>
    </citation>
    <scope>NUCLEOTIDE SEQUENCE [LARGE SCALE GENOMIC DNA]</scope>
    <source>
        <strain evidence="3">DSM 43816</strain>
    </source>
</reference>
<dbReference type="InterPro" id="IPR007278">
    <property type="entry name" value="DUF397"/>
</dbReference>
<evidence type="ECO:0000313" key="3">
    <source>
        <dbReference type="Proteomes" id="UP000198253"/>
    </source>
</evidence>
<gene>
    <name evidence="2" type="ORF">GA0070618_0023</name>
</gene>
<accession>A0A1C4U554</accession>
<organism evidence="2 3">
    <name type="scientific">Micromonospora echinospora</name>
    <name type="common">Micromonospora purpurea</name>
    <dbReference type="NCBI Taxonomy" id="1877"/>
    <lineage>
        <taxon>Bacteria</taxon>
        <taxon>Bacillati</taxon>
        <taxon>Actinomycetota</taxon>
        <taxon>Actinomycetes</taxon>
        <taxon>Micromonosporales</taxon>
        <taxon>Micromonosporaceae</taxon>
        <taxon>Micromonospora</taxon>
    </lineage>
</organism>
<keyword evidence="3" id="KW-1185">Reference proteome</keyword>
<dbReference type="EMBL" id="LT607413">
    <property type="protein sequence ID" value="SCE66802.1"/>
    <property type="molecule type" value="Genomic_DNA"/>
</dbReference>